<dbReference type="GO" id="GO:0016987">
    <property type="term" value="F:sigma factor activity"/>
    <property type="evidence" value="ECO:0007669"/>
    <property type="project" value="UniProtKB-KW"/>
</dbReference>
<dbReference type="AlphaFoldDB" id="A0A1C5K9I4"/>
<comment type="similarity">
    <text evidence="1">Belongs to the sigma-70 factor family. ECF subfamily.</text>
</comment>
<dbReference type="SUPFAM" id="SSF54427">
    <property type="entry name" value="NTF2-like"/>
    <property type="match status" value="1"/>
</dbReference>
<proteinExistence type="inferred from homology"/>
<keyword evidence="10" id="KW-1185">Reference proteome</keyword>
<dbReference type="InterPro" id="IPR032710">
    <property type="entry name" value="NTF2-like_dom_sf"/>
</dbReference>
<dbReference type="InterPro" id="IPR013249">
    <property type="entry name" value="RNA_pol_sigma70_r4_t2"/>
</dbReference>
<evidence type="ECO:0000256" key="3">
    <source>
        <dbReference type="ARBA" id="ARBA00023015"/>
    </source>
</evidence>
<feature type="compositionally biased region" description="Gly residues" evidence="6">
    <location>
        <begin position="298"/>
        <end position="308"/>
    </location>
</feature>
<keyword evidence="4" id="KW-0731">Sigma factor</keyword>
<keyword evidence="3" id="KW-0805">Transcription regulation</keyword>
<dbReference type="GO" id="GO:0006352">
    <property type="term" value="P:DNA-templated transcription initiation"/>
    <property type="evidence" value="ECO:0007669"/>
    <property type="project" value="InterPro"/>
</dbReference>
<dbReference type="Proteomes" id="UP000199360">
    <property type="component" value="Unassembled WGS sequence"/>
</dbReference>
<dbReference type="PANTHER" id="PTHR30173:SF36">
    <property type="entry name" value="ECF RNA POLYMERASE SIGMA FACTOR SIGJ"/>
    <property type="match status" value="1"/>
</dbReference>
<dbReference type="GO" id="GO:0003677">
    <property type="term" value="F:DNA binding"/>
    <property type="evidence" value="ECO:0007669"/>
    <property type="project" value="InterPro"/>
</dbReference>
<feature type="region of interest" description="Disordered" evidence="6">
    <location>
        <begin position="292"/>
        <end position="321"/>
    </location>
</feature>
<dbReference type="SUPFAM" id="SSF88946">
    <property type="entry name" value="Sigma2 domain of RNA polymerase sigma factors"/>
    <property type="match status" value="1"/>
</dbReference>
<feature type="domain" description="RNA polymerase sigma factor 70 region 4 type 2" evidence="8">
    <location>
        <begin position="113"/>
        <end position="164"/>
    </location>
</feature>
<dbReference type="EMBL" id="FMDM01000026">
    <property type="protein sequence ID" value="SCG79368.1"/>
    <property type="molecule type" value="Genomic_DNA"/>
</dbReference>
<dbReference type="InterPro" id="IPR013324">
    <property type="entry name" value="RNA_pol_sigma_r3/r4-like"/>
</dbReference>
<dbReference type="InterPro" id="IPR036388">
    <property type="entry name" value="WH-like_DNA-bd_sf"/>
</dbReference>
<dbReference type="Gene3D" id="3.10.450.50">
    <property type="match status" value="1"/>
</dbReference>
<gene>
    <name evidence="9" type="ORF">GA0070213_12631</name>
</gene>
<dbReference type="RefSeq" id="WP_245716625.1">
    <property type="nucleotide sequence ID" value="NZ_FMDM01000026.1"/>
</dbReference>
<dbReference type="InterPro" id="IPR013325">
    <property type="entry name" value="RNA_pol_sigma_r2"/>
</dbReference>
<dbReference type="NCBIfam" id="NF007214">
    <property type="entry name" value="PRK09636.1"/>
    <property type="match status" value="1"/>
</dbReference>
<dbReference type="InterPro" id="IPR014284">
    <property type="entry name" value="RNA_pol_sigma-70_dom"/>
</dbReference>
<evidence type="ECO:0000259" key="7">
    <source>
        <dbReference type="Pfam" id="PF04542"/>
    </source>
</evidence>
<evidence type="ECO:0000256" key="6">
    <source>
        <dbReference type="SAM" id="MobiDB-lite"/>
    </source>
</evidence>
<keyword evidence="5" id="KW-0804">Transcription</keyword>
<evidence type="ECO:0000256" key="1">
    <source>
        <dbReference type="ARBA" id="ARBA00010641"/>
    </source>
</evidence>
<dbReference type="InterPro" id="IPR052704">
    <property type="entry name" value="ECF_Sigma-70_Domain"/>
</dbReference>
<dbReference type="InterPro" id="IPR007627">
    <property type="entry name" value="RNA_pol_sigma70_r2"/>
</dbReference>
<accession>A0A1C5K9I4</accession>
<reference evidence="10" key="1">
    <citation type="submission" date="2016-06" db="EMBL/GenBank/DDBJ databases">
        <authorList>
            <person name="Varghese N."/>
            <person name="Submissions Spin"/>
        </authorList>
    </citation>
    <scope>NUCLEOTIDE SEQUENCE [LARGE SCALE GENOMIC DNA]</scope>
    <source>
        <strain evidence="10">DSM 45647</strain>
    </source>
</reference>
<dbReference type="Gene3D" id="1.10.1740.10">
    <property type="match status" value="1"/>
</dbReference>
<dbReference type="NCBIfam" id="TIGR02937">
    <property type="entry name" value="sigma70-ECF"/>
    <property type="match status" value="1"/>
</dbReference>
<organism evidence="9 10">
    <name type="scientific">Micromonospora humi</name>
    <dbReference type="NCBI Taxonomy" id="745366"/>
    <lineage>
        <taxon>Bacteria</taxon>
        <taxon>Bacillati</taxon>
        <taxon>Actinomycetota</taxon>
        <taxon>Actinomycetes</taxon>
        <taxon>Micromonosporales</taxon>
        <taxon>Micromonosporaceae</taxon>
        <taxon>Micromonospora</taxon>
    </lineage>
</organism>
<dbReference type="Pfam" id="PF08281">
    <property type="entry name" value="Sigma70_r4_2"/>
    <property type="match status" value="1"/>
</dbReference>
<evidence type="ECO:0000259" key="8">
    <source>
        <dbReference type="Pfam" id="PF08281"/>
    </source>
</evidence>
<protein>
    <submittedName>
        <fullName evidence="9">RNA polymerase sigma-70 factor, ECF subfamily</fullName>
    </submittedName>
</protein>
<dbReference type="PANTHER" id="PTHR30173">
    <property type="entry name" value="SIGMA 19 FACTOR"/>
    <property type="match status" value="1"/>
</dbReference>
<comment type="subunit">
    <text evidence="2">Interacts transiently with the RNA polymerase catalytic core formed by RpoA, RpoB, RpoC and RpoZ (2 alpha, 1 beta, 1 beta' and 1 omega subunit) to form the RNA polymerase holoenzyme that can initiate transcription.</text>
</comment>
<name>A0A1C5K9I4_9ACTN</name>
<dbReference type="SUPFAM" id="SSF88659">
    <property type="entry name" value="Sigma3 and sigma4 domains of RNA polymerase sigma factors"/>
    <property type="match status" value="1"/>
</dbReference>
<sequence>MTTTSAAEAAGALTAHRPMLLGLAYRLLGSLHDAEDVLQEAYLRWLDVDREAVAEPRRYLSRVVTRLALDRLRAGRAARETYVGPWLPEPVPTDPSPFGPLETVELRETVSTALLHLLERLTPPERAVYVLHTAFALPYAEIGDILDRSAADCRQLHHRATARLAEERRRFTAGPAEQRRLLDAFLAAARDGDLVRLTDLVAADATAWSDGGGRIRAARNPVHGADRIARFFAGVYGRRRPGVRATPIELNGAPALLLSWPSGVRYTLGVAAADGRITTLYLVGNPDKLTRVGRRADGGPGPAWGAGAVGRSVSPAPGTRG</sequence>
<dbReference type="STRING" id="745366.GA0070213_12631"/>
<evidence type="ECO:0000256" key="2">
    <source>
        <dbReference type="ARBA" id="ARBA00011344"/>
    </source>
</evidence>
<feature type="domain" description="RNA polymerase sigma-70 region 2" evidence="7">
    <location>
        <begin position="14"/>
        <end position="76"/>
    </location>
</feature>
<dbReference type="Gene3D" id="1.10.10.10">
    <property type="entry name" value="Winged helix-like DNA-binding domain superfamily/Winged helix DNA-binding domain"/>
    <property type="match status" value="1"/>
</dbReference>
<evidence type="ECO:0000313" key="9">
    <source>
        <dbReference type="EMBL" id="SCG79368.1"/>
    </source>
</evidence>
<evidence type="ECO:0000256" key="4">
    <source>
        <dbReference type="ARBA" id="ARBA00023082"/>
    </source>
</evidence>
<evidence type="ECO:0000256" key="5">
    <source>
        <dbReference type="ARBA" id="ARBA00023163"/>
    </source>
</evidence>
<dbReference type="Pfam" id="PF04542">
    <property type="entry name" value="Sigma70_r2"/>
    <property type="match status" value="1"/>
</dbReference>
<evidence type="ECO:0000313" key="10">
    <source>
        <dbReference type="Proteomes" id="UP000199360"/>
    </source>
</evidence>